<name>A0A6I3SWI2_9BURK</name>
<feature type="transmembrane region" description="Helical" evidence="1">
    <location>
        <begin position="252"/>
        <end position="274"/>
    </location>
</feature>
<keyword evidence="1" id="KW-0472">Membrane</keyword>
<feature type="transmembrane region" description="Helical" evidence="1">
    <location>
        <begin position="106"/>
        <end position="124"/>
    </location>
</feature>
<gene>
    <name evidence="2" type="ORF">GM672_11720</name>
</gene>
<dbReference type="Proteomes" id="UP000430634">
    <property type="component" value="Unassembled WGS sequence"/>
</dbReference>
<evidence type="ECO:0000313" key="2">
    <source>
        <dbReference type="EMBL" id="MTV53394.1"/>
    </source>
</evidence>
<keyword evidence="1" id="KW-1133">Transmembrane helix</keyword>
<reference evidence="2 3" key="1">
    <citation type="submission" date="2019-11" db="EMBL/GenBank/DDBJ databases">
        <title>Type strains purchased from KCTC, JCM and DSMZ.</title>
        <authorList>
            <person name="Lu H."/>
        </authorList>
    </citation>
    <scope>NUCLEOTIDE SEQUENCE [LARGE SCALE GENOMIC DNA]</scope>
    <source>
        <strain evidence="2 3">KCTC 52429</strain>
    </source>
</reference>
<feature type="transmembrane region" description="Helical" evidence="1">
    <location>
        <begin position="366"/>
        <end position="382"/>
    </location>
</feature>
<evidence type="ECO:0000256" key="1">
    <source>
        <dbReference type="SAM" id="Phobius"/>
    </source>
</evidence>
<protein>
    <submittedName>
        <fullName evidence="2">Uncharacterized protein</fullName>
    </submittedName>
</protein>
<feature type="transmembrane region" description="Helical" evidence="1">
    <location>
        <begin position="206"/>
        <end position="231"/>
    </location>
</feature>
<comment type="caution">
    <text evidence="2">The sequence shown here is derived from an EMBL/GenBank/DDBJ whole genome shotgun (WGS) entry which is preliminary data.</text>
</comment>
<feature type="transmembrane region" description="Helical" evidence="1">
    <location>
        <begin position="136"/>
        <end position="154"/>
    </location>
</feature>
<keyword evidence="1" id="KW-0812">Transmembrane</keyword>
<dbReference type="OrthoDB" id="8736377at2"/>
<feature type="transmembrane region" description="Helical" evidence="1">
    <location>
        <begin position="334"/>
        <end position="354"/>
    </location>
</feature>
<sequence>MTTLSTMRPAIVRQGAARVLLVLALLLALLPTAFRPQHYGDANEYILTTLALANHGTPDLRVADLAMAREMLPEMAAPYDLLEPGLRDPAAELYAAYTRGRDDTVYAVHFFGYPLLATIPYKALQWLGLPPLKCFQILNLAFVLVLGAALHRAFGSLPRTLAGVGLFFLCGGALYWNWSSPECVTAAALLAGLLYFTHGAPVRGALLAGIAALQNPTTVFFFAFAPLLLCCMHARQGGSWRDAVAPALQRRVVLAIGAGIAVAALAPLFNLWAFGVPNIIAKRFTTPELIGLTRLHSFFFDLNQGMIIAVPALVAALAAGLWRRERAVRARHAGVLAACALFVLCLAVPALSINNWNSGATGVMRYGFWCAMPLLFALLAGLRDPWPRACLALLAAAQALCMVHALSYHYTQFSPLTRALFAVAPGLVNPEPEIFAERAEHKDDYIDMSRVYTYTHDGVVVKALYNTANTGVHDALCGPGGRFGGEVGTAATYRDWRYLNGPLRCKSADLSGVLLESVHQGTALRLAGGWGRIETGGGNWTGAWSDGATSAIEITLAAGHRPTSMTLHGQYFDGNRRTRVAVNGKDLGTFDLAAGQAIALTDVAMAPTLTITLTHEAPRKAGADDARALSLFLNKVRLF</sequence>
<dbReference type="EMBL" id="WNKZ01000027">
    <property type="protein sequence ID" value="MTV53394.1"/>
    <property type="molecule type" value="Genomic_DNA"/>
</dbReference>
<feature type="transmembrane region" description="Helical" evidence="1">
    <location>
        <begin position="302"/>
        <end position="322"/>
    </location>
</feature>
<dbReference type="RefSeq" id="WP_155470707.1">
    <property type="nucleotide sequence ID" value="NZ_BMKG01000012.1"/>
</dbReference>
<feature type="transmembrane region" description="Helical" evidence="1">
    <location>
        <begin position="389"/>
        <end position="410"/>
    </location>
</feature>
<evidence type="ECO:0000313" key="3">
    <source>
        <dbReference type="Proteomes" id="UP000430634"/>
    </source>
</evidence>
<dbReference type="AlphaFoldDB" id="A0A6I3SWI2"/>
<accession>A0A6I3SWI2</accession>
<proteinExistence type="predicted"/>
<feature type="transmembrane region" description="Helical" evidence="1">
    <location>
        <begin position="160"/>
        <end position="176"/>
    </location>
</feature>
<organism evidence="2 3">
    <name type="scientific">Pseudoduganella buxea</name>
    <dbReference type="NCBI Taxonomy" id="1949069"/>
    <lineage>
        <taxon>Bacteria</taxon>
        <taxon>Pseudomonadati</taxon>
        <taxon>Pseudomonadota</taxon>
        <taxon>Betaproteobacteria</taxon>
        <taxon>Burkholderiales</taxon>
        <taxon>Oxalobacteraceae</taxon>
        <taxon>Telluria group</taxon>
        <taxon>Pseudoduganella</taxon>
    </lineage>
</organism>